<proteinExistence type="predicted"/>
<dbReference type="EMBL" id="LT549931">
    <property type="protein sequence ID" value="SAL94754.1"/>
    <property type="molecule type" value="Genomic_DNA"/>
</dbReference>
<gene>
    <name evidence="2" type="primary">ABSGL_00040.1 scaffold 129</name>
</gene>
<feature type="region of interest" description="Disordered" evidence="1">
    <location>
        <begin position="26"/>
        <end position="103"/>
    </location>
</feature>
<dbReference type="Proteomes" id="UP000078561">
    <property type="component" value="Unassembled WGS sequence"/>
</dbReference>
<name>A0A163IQ35_ABSGL</name>
<dbReference type="AlphaFoldDB" id="A0A163IQ35"/>
<organism evidence="2">
    <name type="scientific">Absidia glauca</name>
    <name type="common">Pin mould</name>
    <dbReference type="NCBI Taxonomy" id="4829"/>
    <lineage>
        <taxon>Eukaryota</taxon>
        <taxon>Fungi</taxon>
        <taxon>Fungi incertae sedis</taxon>
        <taxon>Mucoromycota</taxon>
        <taxon>Mucoromycotina</taxon>
        <taxon>Mucoromycetes</taxon>
        <taxon>Mucorales</taxon>
        <taxon>Cunninghamellaceae</taxon>
        <taxon>Absidia</taxon>
    </lineage>
</organism>
<accession>A0A163IQ35</accession>
<feature type="compositionally biased region" description="Acidic residues" evidence="1">
    <location>
        <begin position="57"/>
        <end position="68"/>
    </location>
</feature>
<feature type="compositionally biased region" description="Acidic residues" evidence="1">
    <location>
        <begin position="75"/>
        <end position="88"/>
    </location>
</feature>
<evidence type="ECO:0000313" key="3">
    <source>
        <dbReference type="Proteomes" id="UP000078561"/>
    </source>
</evidence>
<protein>
    <submittedName>
        <fullName evidence="2">Uncharacterized protein</fullName>
    </submittedName>
</protein>
<reference evidence="2" key="1">
    <citation type="submission" date="2016-04" db="EMBL/GenBank/DDBJ databases">
        <authorList>
            <person name="Evans L.H."/>
            <person name="Alamgir A."/>
            <person name="Owens N."/>
            <person name="Weber N.D."/>
            <person name="Virtaneva K."/>
            <person name="Barbian K."/>
            <person name="Babar A."/>
            <person name="Rosenke K."/>
        </authorList>
    </citation>
    <scope>NUCLEOTIDE SEQUENCE [LARGE SCALE GENOMIC DNA]</scope>
    <source>
        <strain evidence="2">CBS 101.48</strain>
    </source>
</reference>
<dbReference type="InParanoid" id="A0A163IQ35"/>
<sequence length="103" mass="11124">MKVRYSIARVWFGIAEIGVIAEVATAGTNGNPDGNPDVLTNAKYPPSVSSVSRDDRGIDDDENDDSTDDERNGSDDDDDDGDEYDEAIADMNDPLFSSTDTTE</sequence>
<keyword evidence="3" id="KW-1185">Reference proteome</keyword>
<evidence type="ECO:0000313" key="2">
    <source>
        <dbReference type="EMBL" id="SAL94754.1"/>
    </source>
</evidence>
<evidence type="ECO:0000256" key="1">
    <source>
        <dbReference type="SAM" id="MobiDB-lite"/>
    </source>
</evidence>